<evidence type="ECO:0000313" key="8">
    <source>
        <dbReference type="EMBL" id="KAK5781872.1"/>
    </source>
</evidence>
<name>A0AAN7WQN7_9SACH</name>
<dbReference type="PANTHER" id="PTHR19932:SF10">
    <property type="entry name" value="WD REPEAT AND HMG-BOX DNA-BINDING PROTEIN 1"/>
    <property type="match status" value="1"/>
</dbReference>
<feature type="region of interest" description="Disordered" evidence="5">
    <location>
        <begin position="823"/>
        <end position="847"/>
    </location>
</feature>
<dbReference type="InterPro" id="IPR022100">
    <property type="entry name" value="WDHD1/CFT4_beta-prop_2nd"/>
</dbReference>
<evidence type="ECO:0000256" key="3">
    <source>
        <dbReference type="ARBA" id="ARBA00022737"/>
    </source>
</evidence>
<organism evidence="8 9">
    <name type="scientific">Arxiozyma heterogenica</name>
    <dbReference type="NCBI Taxonomy" id="278026"/>
    <lineage>
        <taxon>Eukaryota</taxon>
        <taxon>Fungi</taxon>
        <taxon>Dikarya</taxon>
        <taxon>Ascomycota</taxon>
        <taxon>Saccharomycotina</taxon>
        <taxon>Saccharomycetes</taxon>
        <taxon>Saccharomycetales</taxon>
        <taxon>Saccharomycetaceae</taxon>
        <taxon>Arxiozyma</taxon>
    </lineage>
</organism>
<dbReference type="SUPFAM" id="SSF50978">
    <property type="entry name" value="WD40 repeat-like"/>
    <property type="match status" value="1"/>
</dbReference>
<dbReference type="Proteomes" id="UP001306508">
    <property type="component" value="Unassembled WGS sequence"/>
</dbReference>
<feature type="domain" description="WDHD1/CFT4 helical bundle" evidence="7">
    <location>
        <begin position="854"/>
        <end position="956"/>
    </location>
</feature>
<evidence type="ECO:0000256" key="4">
    <source>
        <dbReference type="ARBA" id="ARBA00023242"/>
    </source>
</evidence>
<dbReference type="InterPro" id="IPR048591">
    <property type="entry name" value="WDHD1/CFT4_hel"/>
</dbReference>
<gene>
    <name evidence="8" type="ORF">RI543_000646</name>
</gene>
<dbReference type="InterPro" id="IPR036322">
    <property type="entry name" value="WD40_repeat_dom_sf"/>
</dbReference>
<feature type="compositionally biased region" description="Low complexity" evidence="5">
    <location>
        <begin position="196"/>
        <end position="207"/>
    </location>
</feature>
<reference evidence="9" key="1">
    <citation type="submission" date="2023-07" db="EMBL/GenBank/DDBJ databases">
        <title>A draft genome of Kazachstania heterogenica Y-27499.</title>
        <authorList>
            <person name="Donic C."/>
            <person name="Kralova J.S."/>
            <person name="Fidel L."/>
            <person name="Ben-Dor S."/>
            <person name="Jung S."/>
        </authorList>
    </citation>
    <scope>NUCLEOTIDE SEQUENCE [LARGE SCALE GENOMIC DNA]</scope>
    <source>
        <strain evidence="9">Y27499</strain>
    </source>
</reference>
<dbReference type="InterPro" id="IPR015943">
    <property type="entry name" value="WD40/YVTN_repeat-like_dom_sf"/>
</dbReference>
<comment type="caution">
    <text evidence="8">The sequence shown here is derived from an EMBL/GenBank/DDBJ whole genome shotgun (WGS) entry which is preliminary data.</text>
</comment>
<feature type="domain" description="WDHD1/CFT4 second beta-propeller" evidence="6">
    <location>
        <begin position="507"/>
        <end position="810"/>
    </location>
</feature>
<keyword evidence="4" id="KW-0539">Nucleus</keyword>
<dbReference type="GO" id="GO:0043596">
    <property type="term" value="C:nuclear replication fork"/>
    <property type="evidence" value="ECO:0007669"/>
    <property type="project" value="TreeGrafter"/>
</dbReference>
<dbReference type="PANTHER" id="PTHR19932">
    <property type="entry name" value="WD REPEAT AND HMG-BOX DNA BINDING PROTEIN"/>
    <property type="match status" value="1"/>
</dbReference>
<proteinExistence type="predicted"/>
<comment type="subcellular location">
    <subcellularLocation>
        <location evidence="1">Nucleus</location>
    </subcellularLocation>
</comment>
<evidence type="ECO:0000259" key="7">
    <source>
        <dbReference type="Pfam" id="PF20946"/>
    </source>
</evidence>
<feature type="compositionally biased region" description="Basic and acidic residues" evidence="5">
    <location>
        <begin position="823"/>
        <end position="834"/>
    </location>
</feature>
<evidence type="ECO:0000313" key="9">
    <source>
        <dbReference type="Proteomes" id="UP001306508"/>
    </source>
</evidence>
<dbReference type="GO" id="GO:0006261">
    <property type="term" value="P:DNA-templated DNA replication"/>
    <property type="evidence" value="ECO:0007669"/>
    <property type="project" value="TreeGrafter"/>
</dbReference>
<dbReference type="Pfam" id="PF12341">
    <property type="entry name" value="Mcl1_mid"/>
    <property type="match status" value="1"/>
</dbReference>
<protein>
    <recommendedName>
        <fullName evidence="10">Minichromosome loss protein Mcl1 middle region domain-containing protein</fullName>
    </recommendedName>
</protein>
<dbReference type="GO" id="GO:0000278">
    <property type="term" value="P:mitotic cell cycle"/>
    <property type="evidence" value="ECO:0007669"/>
    <property type="project" value="TreeGrafter"/>
</dbReference>
<feature type="region of interest" description="Disordered" evidence="5">
    <location>
        <begin position="410"/>
        <end position="440"/>
    </location>
</feature>
<dbReference type="Gene3D" id="2.130.10.10">
    <property type="entry name" value="YVTN repeat-like/Quinoprotein amine dehydrogenase"/>
    <property type="match status" value="1"/>
</dbReference>
<accession>A0AAN7WQN7</accession>
<dbReference type="Pfam" id="PF20946">
    <property type="entry name" value="Ctf4_C"/>
    <property type="match status" value="1"/>
</dbReference>
<evidence type="ECO:0000256" key="2">
    <source>
        <dbReference type="ARBA" id="ARBA00022574"/>
    </source>
</evidence>
<keyword evidence="9" id="KW-1185">Reference proteome</keyword>
<dbReference type="EMBL" id="JAWIZZ010000024">
    <property type="protein sequence ID" value="KAK5781872.1"/>
    <property type="molecule type" value="Genomic_DNA"/>
</dbReference>
<evidence type="ECO:0000259" key="6">
    <source>
        <dbReference type="Pfam" id="PF12341"/>
    </source>
</evidence>
<evidence type="ECO:0008006" key="10">
    <source>
        <dbReference type="Google" id="ProtNLM"/>
    </source>
</evidence>
<feature type="compositionally biased region" description="Acidic residues" evidence="5">
    <location>
        <begin position="208"/>
        <end position="217"/>
    </location>
</feature>
<evidence type="ECO:0000256" key="5">
    <source>
        <dbReference type="SAM" id="MobiDB-lite"/>
    </source>
</evidence>
<keyword evidence="3" id="KW-0677">Repeat</keyword>
<evidence type="ECO:0000256" key="1">
    <source>
        <dbReference type="ARBA" id="ARBA00004123"/>
    </source>
</evidence>
<sequence length="962" mass="109487">MAPTLHRETIFENGGKTLISIEQTNFNILYASNKNSLTKILQVDHPEIEPDFMDTLSNLTALKSVSDSTFIMTNLNGDAWLYNYKDNTSKMLLRTALPLRDCDLIYSGTTAIFSGDDLELNLVDLTDGNKLQSLAVTDQVHQLSYNLRTNMLAVSLINGEIHFFSLTSTKPNQVKVLNGYIPKVSYKDNLGVYGGSTTTTTSQQDTNANDDESKVDDDEFCPENRISTRVAWSPSGHNFAVPCLDMTVKVFSLKDYKVLKTLNLNQPVSNLIDLKFDPYNGQFLASIDLKNYLTVWDWKSGEIVYEKSLHVPVTNMLWRVDTTLEDKSQKHLHLIIGTWKGSLITIQKVAEIAVNREFSNLGLENSKSTKKTYNGLFVDSENSDMEGLMTSDYNDEEKDDRMVLDDMAQEGEREDDEGMRNSDSEVEFPEGHSPSTKKRKLYDDDNYRAIDNLDANEDNFIEDDDGAGYVEQSYNKTSSSTRYSKSNKRYNLPILPTMNSKAFKYRPISPGGTPFGTGERRYLTMNTIGYVSTVCNNEQYSVTVSFFDTGRFNEYHFEDLFGFDVCYLNDKGVLFAQSKTGQIQYRPHVTVNRNWTKIIPLNKNEIITTIAATPKRVIVGTSFGYVRTFNQFGIPLSVEKMSPVVALTAYEYRVFLVHFSKYHGVSFSLYEQSPERTVYFHRESSLPIPLPQTAISANAEYVHLNFDSFNPMGIKSLFFSEYGDPCIFGKDDVLLILNKWRRPKESRWVPILDSNMEIWRMSGGKESHDIHVWPLGLTTTAFSCILVKGKNVWPIFPLPLPTDMELRMPVLVKKQLWENHLEKQKERESKREQDGIDAVTENNDDNNIELPVEMQAEEESVRNRVLTELLTETIENEGELYGNENSIVASLNLAYDKAILKLIAVACSNQETEKALSLVQELKQDAALNAAGKIAQRAEMMTLMRKINEMREVRFEREMGNM</sequence>
<dbReference type="AlphaFoldDB" id="A0AAN7WQN7"/>
<keyword evidence="2" id="KW-0853">WD repeat</keyword>
<dbReference type="GO" id="GO:0003682">
    <property type="term" value="F:chromatin binding"/>
    <property type="evidence" value="ECO:0007669"/>
    <property type="project" value="TreeGrafter"/>
</dbReference>
<feature type="region of interest" description="Disordered" evidence="5">
    <location>
        <begin position="196"/>
        <end position="217"/>
    </location>
</feature>
<dbReference type="GO" id="GO:0006281">
    <property type="term" value="P:DNA repair"/>
    <property type="evidence" value="ECO:0007669"/>
    <property type="project" value="TreeGrafter"/>
</dbReference>